<dbReference type="EMBL" id="CP021744">
    <property type="protein sequence ID" value="ARZ66917.1"/>
    <property type="molecule type" value="Genomic_DNA"/>
</dbReference>
<dbReference type="InterPro" id="IPR029432">
    <property type="entry name" value="Gp28/Gp37-like_dom"/>
</dbReference>
<feature type="domain" description="Gp28/Gp37-like" evidence="3">
    <location>
        <begin position="10"/>
        <end position="468"/>
    </location>
</feature>
<evidence type="ECO:0000256" key="2">
    <source>
        <dbReference type="SAM" id="MobiDB-lite"/>
    </source>
</evidence>
<organism evidence="4 5">
    <name type="scientific">Streptomyces albireticuli</name>
    <dbReference type="NCBI Taxonomy" id="1940"/>
    <lineage>
        <taxon>Bacteria</taxon>
        <taxon>Bacillati</taxon>
        <taxon>Actinomycetota</taxon>
        <taxon>Actinomycetes</taxon>
        <taxon>Kitasatosporales</taxon>
        <taxon>Streptomycetaceae</taxon>
        <taxon>Streptomyces</taxon>
    </lineage>
</organism>
<feature type="region of interest" description="Disordered" evidence="2">
    <location>
        <begin position="287"/>
        <end position="319"/>
    </location>
</feature>
<evidence type="ECO:0000313" key="4">
    <source>
        <dbReference type="EMBL" id="ARZ66917.1"/>
    </source>
</evidence>
<evidence type="ECO:0000256" key="1">
    <source>
        <dbReference type="SAM" id="Coils"/>
    </source>
</evidence>
<keyword evidence="1" id="KW-0175">Coiled coil</keyword>
<proteinExistence type="predicted"/>
<dbReference type="AlphaFoldDB" id="A0A1Z2KXY9"/>
<evidence type="ECO:0000313" key="5">
    <source>
        <dbReference type="Proteomes" id="UP000195755"/>
    </source>
</evidence>
<evidence type="ECO:0000259" key="3">
    <source>
        <dbReference type="Pfam" id="PF14594"/>
    </source>
</evidence>
<protein>
    <recommendedName>
        <fullName evidence="3">Gp28/Gp37-like domain-containing protein</fullName>
    </recommendedName>
</protein>
<feature type="coiled-coil region" evidence="1">
    <location>
        <begin position="324"/>
        <end position="358"/>
    </location>
</feature>
<dbReference type="Pfam" id="PF14594">
    <property type="entry name" value="Sipho_Gp37"/>
    <property type="match status" value="1"/>
</dbReference>
<sequence length="495" mass="54313">MYVRSEPRQGERQILGEIDTWIKLDFSVRFNAAGTWQLLVKSGTDQDSLLRQGRGIVIYQEGVPTPVFSGQIDAFERYWTVDQHTGPGSVFVGGKCDNDLVSGFLAFPGISGAGTGQTAVLPLAEQYRGQDTRPAGGPLGQAIWAECDMAFGARALPDRRIEGLDVGPNTPIGAAVTETLRFDPLGTLFEKWLKDKRIGYRLAWSHDTKKIELHLYECRDRSGEVRFSPDLGNLRQYEWQLKAPAVTRAIVACQGEGHDRYLYQQVDTEGETQWSIRREQLIDRRDIPLRTGPDGKPELIVKKTSDGTEDLGTGPDGKEWTPQLAAAKATLATAAKAVAEAEEKVRAATTDQEKAAAATALSQAKSKESAAQLAVTAAIPAAKTAAFTHYVKAVEDAAAQVLKQGEKSGHFQIYPIDTEQCKFGRDYFVGDIVTVVADGEERQDIVKEVGVSVEDGGRVQSVTPKIGDQGTGEPLNLYKTVWEMKEKLRRLESRM</sequence>
<feature type="compositionally biased region" description="Basic and acidic residues" evidence="2">
    <location>
        <begin position="287"/>
        <end position="306"/>
    </location>
</feature>
<gene>
    <name evidence="4" type="ORF">SMD11_1256</name>
</gene>
<accession>A0A1Z2KXY9</accession>
<name>A0A1Z2KXY9_9ACTN</name>
<dbReference type="Proteomes" id="UP000195755">
    <property type="component" value="Chromosome"/>
</dbReference>
<reference evidence="4 5" key="1">
    <citation type="submission" date="2017-06" db="EMBL/GenBank/DDBJ databases">
        <title>Streptomyces albireticuli Genome sequencing and assembly.</title>
        <authorList>
            <person name="Wang Y."/>
            <person name="Du B."/>
            <person name="Ding Y."/>
            <person name="Liu H."/>
            <person name="Hou Q."/>
            <person name="Liu K."/>
            <person name="Yao L."/>
            <person name="Wang C."/>
        </authorList>
    </citation>
    <scope>NUCLEOTIDE SEQUENCE [LARGE SCALE GENOMIC DNA]</scope>
    <source>
        <strain evidence="4 5">MDJK11</strain>
    </source>
</reference>
<dbReference type="KEGG" id="salj:SMD11_1256"/>